<accession>A0A4S4M8K6</accession>
<proteinExistence type="predicted"/>
<dbReference type="EMBL" id="SGPM01000432">
    <property type="protein sequence ID" value="THH21694.1"/>
    <property type="molecule type" value="Genomic_DNA"/>
</dbReference>
<evidence type="ECO:0000313" key="1">
    <source>
        <dbReference type="EMBL" id="THH21694.1"/>
    </source>
</evidence>
<sequence length="135" mass="15092">MSRQSIRSPNPFFKMTSLNDFQTLTTLHKVGELKQHLAQLAWRVQSAFDAVDDLDDITPFSAHKFCRGILTEIRDAEFTIGQIAVLCKGAIFLNIPEPILVVKSCIRDECVLKAGTITTTETIGGPPFEAPHTYW</sequence>
<dbReference type="Proteomes" id="UP000308730">
    <property type="component" value="Unassembled WGS sequence"/>
</dbReference>
<organism evidence="1 2">
    <name type="scientific">Antrodiella citrinella</name>
    <dbReference type="NCBI Taxonomy" id="2447956"/>
    <lineage>
        <taxon>Eukaryota</taxon>
        <taxon>Fungi</taxon>
        <taxon>Dikarya</taxon>
        <taxon>Basidiomycota</taxon>
        <taxon>Agaricomycotina</taxon>
        <taxon>Agaricomycetes</taxon>
        <taxon>Polyporales</taxon>
        <taxon>Steccherinaceae</taxon>
        <taxon>Antrodiella</taxon>
    </lineage>
</organism>
<keyword evidence="2" id="KW-1185">Reference proteome</keyword>
<protein>
    <submittedName>
        <fullName evidence="1">Uncharacterized protein</fullName>
    </submittedName>
</protein>
<comment type="caution">
    <text evidence="1">The sequence shown here is derived from an EMBL/GenBank/DDBJ whole genome shotgun (WGS) entry which is preliminary data.</text>
</comment>
<name>A0A4S4M8K6_9APHY</name>
<evidence type="ECO:0000313" key="2">
    <source>
        <dbReference type="Proteomes" id="UP000308730"/>
    </source>
</evidence>
<reference evidence="1 2" key="1">
    <citation type="submission" date="2019-02" db="EMBL/GenBank/DDBJ databases">
        <title>Genome sequencing of the rare red list fungi Antrodiella citrinella (Flaviporus citrinellus).</title>
        <authorList>
            <person name="Buettner E."/>
            <person name="Kellner H."/>
        </authorList>
    </citation>
    <scope>NUCLEOTIDE SEQUENCE [LARGE SCALE GENOMIC DNA]</scope>
    <source>
        <strain evidence="1 2">DSM 108506</strain>
    </source>
</reference>
<dbReference type="AlphaFoldDB" id="A0A4S4M8K6"/>
<gene>
    <name evidence="1" type="ORF">EUX98_g8293</name>
</gene>